<dbReference type="OrthoDB" id="421393at2759"/>
<sequence>MTFYIHPPSGDLHLHDLSAWCLQRMTFLMDVYRCRGSTMQMRDLVDNLTTECECLIEGSKKDATSHFTLRLMCCDDPELRDVFIQSEISFFKFRFSCFLRSEIQSSLKPLKKYHAELRLSKNLSEQEREILTLLDAITAQNDWRSLVKAYTQSNSGFIRVPFRFVCNMVAKRSVVLQKGTALVPCCKLSEVMAVVFSLLLTEGMRVARCSRVEADSRMRRLYHTVRRKFLPVNNNENSVHNSISCDDISSLSEFFPLCMSMKLQTLQVDHRLRHHSRIQLTLFLKELGLPLNEALHFWRQEYSQPGPRHSWKDEERRYTYNIRHLYGLEGSRRNYRSHCCESLQIETNFTIK</sequence>
<accession>R7UXH4</accession>
<evidence type="ECO:0000256" key="3">
    <source>
        <dbReference type="ARBA" id="ARBA00022515"/>
    </source>
</evidence>
<dbReference type="Pfam" id="PF26466">
    <property type="entry name" value="DNA_primase_lrg_N"/>
    <property type="match status" value="1"/>
</dbReference>
<evidence type="ECO:0000259" key="8">
    <source>
        <dbReference type="Pfam" id="PF04104"/>
    </source>
</evidence>
<organism evidence="9">
    <name type="scientific">Capitella teleta</name>
    <name type="common">Polychaete worm</name>
    <dbReference type="NCBI Taxonomy" id="283909"/>
    <lineage>
        <taxon>Eukaryota</taxon>
        <taxon>Metazoa</taxon>
        <taxon>Spiralia</taxon>
        <taxon>Lophotrochozoa</taxon>
        <taxon>Annelida</taxon>
        <taxon>Polychaeta</taxon>
        <taxon>Sedentaria</taxon>
        <taxon>Scolecida</taxon>
        <taxon>Capitellidae</taxon>
        <taxon>Capitella</taxon>
    </lineage>
</organism>
<reference evidence="9 11" key="2">
    <citation type="journal article" date="2013" name="Nature">
        <title>Insights into bilaterian evolution from three spiralian genomes.</title>
        <authorList>
            <person name="Simakov O."/>
            <person name="Marletaz F."/>
            <person name="Cho S.J."/>
            <person name="Edsinger-Gonzales E."/>
            <person name="Havlak P."/>
            <person name="Hellsten U."/>
            <person name="Kuo D.H."/>
            <person name="Larsson T."/>
            <person name="Lv J."/>
            <person name="Arendt D."/>
            <person name="Savage R."/>
            <person name="Osoegawa K."/>
            <person name="de Jong P."/>
            <person name="Grimwood J."/>
            <person name="Chapman J.A."/>
            <person name="Shapiro H."/>
            <person name="Aerts A."/>
            <person name="Otillar R.P."/>
            <person name="Terry A.Y."/>
            <person name="Boore J.L."/>
            <person name="Grigoriev I.V."/>
            <person name="Lindberg D.R."/>
            <person name="Seaver E.C."/>
            <person name="Weisblat D.A."/>
            <person name="Putnam N.H."/>
            <person name="Rokhsar D.S."/>
        </authorList>
    </citation>
    <scope>NUCLEOTIDE SEQUENCE</scope>
    <source>
        <strain evidence="9 11">I ESC-2004</strain>
    </source>
</reference>
<protein>
    <recommendedName>
        <fullName evidence="8">DNA primase large subunit C-terminal domain-containing protein</fullName>
    </recommendedName>
</protein>
<dbReference type="GO" id="GO:0051539">
    <property type="term" value="F:4 iron, 4 sulfur cluster binding"/>
    <property type="evidence" value="ECO:0007669"/>
    <property type="project" value="UniProtKB-KW"/>
</dbReference>
<dbReference type="AlphaFoldDB" id="R7UXH4"/>
<dbReference type="GO" id="GO:0005658">
    <property type="term" value="C:alpha DNA polymerase:primase complex"/>
    <property type="evidence" value="ECO:0007669"/>
    <property type="project" value="TreeGrafter"/>
</dbReference>
<evidence type="ECO:0000256" key="1">
    <source>
        <dbReference type="ARBA" id="ARBA00001966"/>
    </source>
</evidence>
<dbReference type="Proteomes" id="UP000014760">
    <property type="component" value="Unassembled WGS sequence"/>
</dbReference>
<dbReference type="STRING" id="283909.R7UXH4"/>
<gene>
    <name evidence="9" type="ORF">CAPTEDRAFT_208161</name>
</gene>
<evidence type="ECO:0000256" key="7">
    <source>
        <dbReference type="ARBA" id="ARBA00023014"/>
    </source>
</evidence>
<keyword evidence="4" id="KW-0235">DNA replication</keyword>
<evidence type="ECO:0000313" key="9">
    <source>
        <dbReference type="EMBL" id="ELU11283.1"/>
    </source>
</evidence>
<dbReference type="Gene3D" id="1.20.930.80">
    <property type="match status" value="1"/>
</dbReference>
<evidence type="ECO:0000313" key="11">
    <source>
        <dbReference type="Proteomes" id="UP000014760"/>
    </source>
</evidence>
<keyword evidence="5" id="KW-0479">Metal-binding</keyword>
<reference evidence="10" key="3">
    <citation type="submission" date="2015-06" db="UniProtKB">
        <authorList>
            <consortium name="EnsemblMetazoa"/>
        </authorList>
    </citation>
    <scope>IDENTIFICATION</scope>
</reference>
<keyword evidence="11" id="KW-1185">Reference proteome</keyword>
<evidence type="ECO:0000256" key="6">
    <source>
        <dbReference type="ARBA" id="ARBA00023004"/>
    </source>
</evidence>
<dbReference type="GO" id="GO:0046872">
    <property type="term" value="F:metal ion binding"/>
    <property type="evidence" value="ECO:0007669"/>
    <property type="project" value="UniProtKB-KW"/>
</dbReference>
<dbReference type="GO" id="GO:0006270">
    <property type="term" value="P:DNA replication initiation"/>
    <property type="evidence" value="ECO:0007669"/>
    <property type="project" value="TreeGrafter"/>
</dbReference>
<evidence type="ECO:0000256" key="5">
    <source>
        <dbReference type="ARBA" id="ARBA00022723"/>
    </source>
</evidence>
<dbReference type="OMA" id="DAINYWK"/>
<dbReference type="EMBL" id="KB296812">
    <property type="protein sequence ID" value="ELU11283.1"/>
    <property type="molecule type" value="Genomic_DNA"/>
</dbReference>
<dbReference type="PANTHER" id="PTHR10537:SF4">
    <property type="entry name" value="DNA PRIMASE LARGE SUBUNIT"/>
    <property type="match status" value="1"/>
</dbReference>
<dbReference type="HOGENOM" id="CLU_026253_0_0_1"/>
<keyword evidence="7" id="KW-0411">Iron-sulfur</keyword>
<dbReference type="EnsemblMetazoa" id="CapteT208161">
    <property type="protein sequence ID" value="CapteP208161"/>
    <property type="gene ID" value="CapteG208161"/>
</dbReference>
<feature type="domain" description="DNA primase large subunit C-terminal" evidence="8">
    <location>
        <begin position="253"/>
        <end position="343"/>
    </location>
</feature>
<reference evidence="11" key="1">
    <citation type="submission" date="2012-12" db="EMBL/GenBank/DDBJ databases">
        <authorList>
            <person name="Hellsten U."/>
            <person name="Grimwood J."/>
            <person name="Chapman J.A."/>
            <person name="Shapiro H."/>
            <person name="Aerts A."/>
            <person name="Otillar R.P."/>
            <person name="Terry A.Y."/>
            <person name="Boore J.L."/>
            <person name="Simakov O."/>
            <person name="Marletaz F."/>
            <person name="Cho S.-J."/>
            <person name="Edsinger-Gonzales E."/>
            <person name="Havlak P."/>
            <person name="Kuo D.-H."/>
            <person name="Larsson T."/>
            <person name="Lv J."/>
            <person name="Arendt D."/>
            <person name="Savage R."/>
            <person name="Osoegawa K."/>
            <person name="de Jong P."/>
            <person name="Lindberg D.R."/>
            <person name="Seaver E.C."/>
            <person name="Weisblat D.A."/>
            <person name="Putnam N.H."/>
            <person name="Grigoriev I.V."/>
            <person name="Rokhsar D.S."/>
        </authorList>
    </citation>
    <scope>NUCLEOTIDE SEQUENCE</scope>
    <source>
        <strain evidence="11">I ESC-2004</strain>
    </source>
</reference>
<evidence type="ECO:0000256" key="2">
    <source>
        <dbReference type="ARBA" id="ARBA00022485"/>
    </source>
</evidence>
<name>R7UXH4_CAPTE</name>
<evidence type="ECO:0000313" key="10">
    <source>
        <dbReference type="EnsemblMetazoa" id="CapteP208161"/>
    </source>
</evidence>
<dbReference type="InterPro" id="IPR007238">
    <property type="entry name" value="DNA_primase_lsu_euk/arc"/>
</dbReference>
<dbReference type="PANTHER" id="PTHR10537">
    <property type="entry name" value="DNA PRIMASE LARGE SUBUNIT"/>
    <property type="match status" value="1"/>
</dbReference>
<evidence type="ECO:0000256" key="4">
    <source>
        <dbReference type="ARBA" id="ARBA00022705"/>
    </source>
</evidence>
<dbReference type="InterPro" id="IPR058560">
    <property type="entry name" value="DNA_primase_C"/>
</dbReference>
<keyword evidence="3" id="KW-0639">Primosome</keyword>
<proteinExistence type="predicted"/>
<dbReference type="Pfam" id="PF04104">
    <property type="entry name" value="DNA_primase_lrg"/>
    <property type="match status" value="1"/>
</dbReference>
<dbReference type="EMBL" id="AMQN01005784">
    <property type="status" value="NOT_ANNOTATED_CDS"/>
    <property type="molecule type" value="Genomic_DNA"/>
</dbReference>
<keyword evidence="2" id="KW-0004">4Fe-4S</keyword>
<comment type="cofactor">
    <cofactor evidence="1">
        <name>[4Fe-4S] cluster</name>
        <dbReference type="ChEBI" id="CHEBI:49883"/>
    </cofactor>
</comment>
<keyword evidence="6" id="KW-0408">Iron</keyword>
<dbReference type="GO" id="GO:0006269">
    <property type="term" value="P:DNA replication, synthesis of primer"/>
    <property type="evidence" value="ECO:0007669"/>
    <property type="project" value="UniProtKB-KW"/>
</dbReference>